<reference evidence="2" key="1">
    <citation type="thesis" date="2020" institute="ProQuest LLC" country="789 East Eisenhower Parkway, Ann Arbor, MI, USA">
        <title>Comparative Genomics and Chromosome Evolution.</title>
        <authorList>
            <person name="Mudd A.B."/>
        </authorList>
    </citation>
    <scope>NUCLEOTIDE SEQUENCE</scope>
    <source>
        <strain evidence="2">237g6f4</strain>
        <tissue evidence="2">Blood</tissue>
    </source>
</reference>
<organism evidence="2 3">
    <name type="scientific">Engystomops pustulosus</name>
    <name type="common">Tungara frog</name>
    <name type="synonym">Physalaemus pustulosus</name>
    <dbReference type="NCBI Taxonomy" id="76066"/>
    <lineage>
        <taxon>Eukaryota</taxon>
        <taxon>Metazoa</taxon>
        <taxon>Chordata</taxon>
        <taxon>Craniata</taxon>
        <taxon>Vertebrata</taxon>
        <taxon>Euteleostomi</taxon>
        <taxon>Amphibia</taxon>
        <taxon>Batrachia</taxon>
        <taxon>Anura</taxon>
        <taxon>Neobatrachia</taxon>
        <taxon>Hyloidea</taxon>
        <taxon>Leptodactylidae</taxon>
        <taxon>Leiuperinae</taxon>
        <taxon>Engystomops</taxon>
    </lineage>
</organism>
<accession>A0AAV7D2W4</accession>
<proteinExistence type="predicted"/>
<comment type="caution">
    <text evidence="2">The sequence shown here is derived from an EMBL/GenBank/DDBJ whole genome shotgun (WGS) entry which is preliminary data.</text>
</comment>
<keyword evidence="3" id="KW-1185">Reference proteome</keyword>
<sequence length="74" mass="8399">MTAWKKQGRRSMAGHKVLCPCWKHKACTALTRLADDKYADISGECNKAVRNAGNSEASIRQRRDKSWKSYRASI</sequence>
<feature type="region of interest" description="Disordered" evidence="1">
    <location>
        <begin position="52"/>
        <end position="74"/>
    </location>
</feature>
<protein>
    <submittedName>
        <fullName evidence="2">Uncharacterized protein</fullName>
    </submittedName>
</protein>
<name>A0AAV7D2W4_ENGPU</name>
<evidence type="ECO:0000313" key="2">
    <source>
        <dbReference type="EMBL" id="KAG8591285.1"/>
    </source>
</evidence>
<dbReference type="Proteomes" id="UP000824782">
    <property type="component" value="Unassembled WGS sequence"/>
</dbReference>
<evidence type="ECO:0000313" key="3">
    <source>
        <dbReference type="Proteomes" id="UP000824782"/>
    </source>
</evidence>
<dbReference type="AlphaFoldDB" id="A0AAV7D2W4"/>
<dbReference type="EMBL" id="WNYA01000001">
    <property type="protein sequence ID" value="KAG8591285.1"/>
    <property type="molecule type" value="Genomic_DNA"/>
</dbReference>
<gene>
    <name evidence="2" type="ORF">GDO81_000112</name>
</gene>
<evidence type="ECO:0000256" key="1">
    <source>
        <dbReference type="SAM" id="MobiDB-lite"/>
    </source>
</evidence>